<dbReference type="EMBL" id="BRXZ01001579">
    <property type="protein sequence ID" value="GMH74455.1"/>
    <property type="molecule type" value="Genomic_DNA"/>
</dbReference>
<proteinExistence type="predicted"/>
<evidence type="ECO:0000313" key="2">
    <source>
        <dbReference type="Proteomes" id="UP001165082"/>
    </source>
</evidence>
<dbReference type="Proteomes" id="UP001165082">
    <property type="component" value="Unassembled WGS sequence"/>
</dbReference>
<organism evidence="1 2">
    <name type="scientific">Triparma retinervis</name>
    <dbReference type="NCBI Taxonomy" id="2557542"/>
    <lineage>
        <taxon>Eukaryota</taxon>
        <taxon>Sar</taxon>
        <taxon>Stramenopiles</taxon>
        <taxon>Ochrophyta</taxon>
        <taxon>Bolidophyceae</taxon>
        <taxon>Parmales</taxon>
        <taxon>Triparmaceae</taxon>
        <taxon>Triparma</taxon>
    </lineage>
</organism>
<reference evidence="1" key="1">
    <citation type="submission" date="2022-07" db="EMBL/GenBank/DDBJ databases">
        <title>Genome analysis of Parmales, a sister group of diatoms, reveals the evolutionary specialization of diatoms from phago-mixotrophs to photoautotrophs.</title>
        <authorList>
            <person name="Ban H."/>
            <person name="Sato S."/>
            <person name="Yoshikawa S."/>
            <person name="Kazumasa Y."/>
            <person name="Nakamura Y."/>
            <person name="Ichinomiya M."/>
            <person name="Saitoh K."/>
            <person name="Sato N."/>
            <person name="Blanc-Mathieu R."/>
            <person name="Endo H."/>
            <person name="Kuwata A."/>
            <person name="Ogata H."/>
        </authorList>
    </citation>
    <scope>NUCLEOTIDE SEQUENCE</scope>
</reference>
<dbReference type="AlphaFoldDB" id="A0A9W7AV18"/>
<name>A0A9W7AV18_9STRA</name>
<protein>
    <submittedName>
        <fullName evidence="1">Uncharacterized protein</fullName>
    </submittedName>
</protein>
<accession>A0A9W7AV18</accession>
<gene>
    <name evidence="1" type="ORF">TrRE_jg5663</name>
</gene>
<sequence length="193" mass="21358">MLWELHARGNMMTTSVSLGGGRRAMGVLDLGKNKLTEEELGRVLGGMTVISLSVSHNSTIEGSSARIPAHPLRWLTGGGFWRRLTTHGCWTVTLYQRRRGWVWLRPPVQEMLASLAAEPLPGSPCSMFLSQVLARAPTKNQDSVDIFQDKLEGLEFGMKLDLTVLLSVALQYNIPRTVLVGCLEVLCDGELRR</sequence>
<evidence type="ECO:0000313" key="1">
    <source>
        <dbReference type="EMBL" id="GMH74455.1"/>
    </source>
</evidence>
<keyword evidence="2" id="KW-1185">Reference proteome</keyword>
<comment type="caution">
    <text evidence="1">The sequence shown here is derived from an EMBL/GenBank/DDBJ whole genome shotgun (WGS) entry which is preliminary data.</text>
</comment>